<dbReference type="SMART" id="SM00054">
    <property type="entry name" value="EFh"/>
    <property type="match status" value="2"/>
</dbReference>
<comment type="caution">
    <text evidence="5">The sequence shown here is derived from an EMBL/GenBank/DDBJ whole genome shotgun (WGS) entry which is preliminary data.</text>
</comment>
<gene>
    <name evidence="5" type="ORF">PsYK624_028870</name>
</gene>
<dbReference type="InterPro" id="IPR018247">
    <property type="entry name" value="EF_Hand_1_Ca_BS"/>
</dbReference>
<dbReference type="GO" id="GO:0016197">
    <property type="term" value="P:endosomal transport"/>
    <property type="evidence" value="ECO:0007669"/>
    <property type="project" value="TreeGrafter"/>
</dbReference>
<dbReference type="InterPro" id="IPR000261">
    <property type="entry name" value="EH_dom"/>
</dbReference>
<feature type="compositionally biased region" description="Polar residues" evidence="2">
    <location>
        <begin position="295"/>
        <end position="304"/>
    </location>
</feature>
<feature type="region of interest" description="Disordered" evidence="2">
    <location>
        <begin position="498"/>
        <end position="549"/>
    </location>
</feature>
<evidence type="ECO:0000259" key="4">
    <source>
        <dbReference type="PROSITE" id="PS50222"/>
    </source>
</evidence>
<dbReference type="PANTHER" id="PTHR11216">
    <property type="entry name" value="EH DOMAIN"/>
    <property type="match status" value="1"/>
</dbReference>
<dbReference type="GO" id="GO:0005737">
    <property type="term" value="C:cytoplasm"/>
    <property type="evidence" value="ECO:0007669"/>
    <property type="project" value="TreeGrafter"/>
</dbReference>
<keyword evidence="1" id="KW-0106">Calcium</keyword>
<feature type="domain" description="EF-hand" evidence="4">
    <location>
        <begin position="608"/>
        <end position="643"/>
    </location>
</feature>
<evidence type="ECO:0000313" key="5">
    <source>
        <dbReference type="EMBL" id="GJE86804.1"/>
    </source>
</evidence>
<dbReference type="GO" id="GO:0043130">
    <property type="term" value="F:ubiquitin binding"/>
    <property type="evidence" value="ECO:0007669"/>
    <property type="project" value="InterPro"/>
</dbReference>
<dbReference type="InterPro" id="IPR038425">
    <property type="entry name" value="GAT_sf"/>
</dbReference>
<evidence type="ECO:0000259" key="3">
    <source>
        <dbReference type="PROSITE" id="PS50031"/>
    </source>
</evidence>
<dbReference type="Proteomes" id="UP000703269">
    <property type="component" value="Unassembled WGS sequence"/>
</dbReference>
<feature type="region of interest" description="Disordered" evidence="2">
    <location>
        <begin position="649"/>
        <end position="711"/>
    </location>
</feature>
<feature type="region of interest" description="Disordered" evidence="2">
    <location>
        <begin position="1"/>
        <end position="54"/>
    </location>
</feature>
<dbReference type="SUPFAM" id="SSF89009">
    <property type="entry name" value="GAT-like domain"/>
    <property type="match status" value="1"/>
</dbReference>
<dbReference type="PROSITE" id="PS00018">
    <property type="entry name" value="EF_HAND_1"/>
    <property type="match status" value="1"/>
</dbReference>
<feature type="compositionally biased region" description="Low complexity" evidence="2">
    <location>
        <begin position="518"/>
        <end position="549"/>
    </location>
</feature>
<dbReference type="Gene3D" id="1.10.238.10">
    <property type="entry name" value="EF-hand"/>
    <property type="match status" value="3"/>
</dbReference>
<dbReference type="SMART" id="SM00027">
    <property type="entry name" value="EH"/>
    <property type="match status" value="2"/>
</dbReference>
<dbReference type="EMBL" id="BPQB01000005">
    <property type="protein sequence ID" value="GJE86804.1"/>
    <property type="molecule type" value="Genomic_DNA"/>
</dbReference>
<dbReference type="CDD" id="cd00052">
    <property type="entry name" value="EH"/>
    <property type="match status" value="2"/>
</dbReference>
<dbReference type="GO" id="GO:0005886">
    <property type="term" value="C:plasma membrane"/>
    <property type="evidence" value="ECO:0007669"/>
    <property type="project" value="TreeGrafter"/>
</dbReference>
<evidence type="ECO:0000313" key="6">
    <source>
        <dbReference type="Proteomes" id="UP000703269"/>
    </source>
</evidence>
<feature type="domain" description="EH" evidence="3">
    <location>
        <begin position="335"/>
        <end position="425"/>
    </location>
</feature>
<organism evidence="5 6">
    <name type="scientific">Phanerochaete sordida</name>
    <dbReference type="NCBI Taxonomy" id="48140"/>
    <lineage>
        <taxon>Eukaryota</taxon>
        <taxon>Fungi</taxon>
        <taxon>Dikarya</taxon>
        <taxon>Basidiomycota</taxon>
        <taxon>Agaricomycotina</taxon>
        <taxon>Agaricomycetes</taxon>
        <taxon>Polyporales</taxon>
        <taxon>Phanerochaetaceae</taxon>
        <taxon>Phanerochaete</taxon>
    </lineage>
</organism>
<dbReference type="GO" id="GO:0006897">
    <property type="term" value="P:endocytosis"/>
    <property type="evidence" value="ECO:0007669"/>
    <property type="project" value="TreeGrafter"/>
</dbReference>
<feature type="region of interest" description="Disordered" evidence="2">
    <location>
        <begin position="434"/>
        <end position="485"/>
    </location>
</feature>
<dbReference type="InterPro" id="IPR011992">
    <property type="entry name" value="EF-hand-dom_pair"/>
</dbReference>
<proteinExistence type="predicted"/>
<evidence type="ECO:0000256" key="1">
    <source>
        <dbReference type="ARBA" id="ARBA00022837"/>
    </source>
</evidence>
<feature type="compositionally biased region" description="Polar residues" evidence="2">
    <location>
        <begin position="702"/>
        <end position="711"/>
    </location>
</feature>
<dbReference type="SUPFAM" id="SSF47473">
    <property type="entry name" value="EF-hand"/>
    <property type="match status" value="3"/>
</dbReference>
<dbReference type="GO" id="GO:0035091">
    <property type="term" value="F:phosphatidylinositol binding"/>
    <property type="evidence" value="ECO:0007669"/>
    <property type="project" value="InterPro"/>
</dbReference>
<feature type="domain" description="EH" evidence="3">
    <location>
        <begin position="575"/>
        <end position="664"/>
    </location>
</feature>
<dbReference type="PANTHER" id="PTHR11216:SF170">
    <property type="entry name" value="DYNAMIN ASSOCIATED PROTEIN 160, ISOFORM D"/>
    <property type="match status" value="1"/>
</dbReference>
<accession>A0A9P3G2R4</accession>
<feature type="domain" description="EH" evidence="3">
    <location>
        <begin position="193"/>
        <end position="275"/>
    </location>
</feature>
<feature type="compositionally biased region" description="Pro residues" evidence="2">
    <location>
        <begin position="652"/>
        <end position="663"/>
    </location>
</feature>
<sequence>MPKSRIFGRSAPQPDATQYAPPSGPPPNWPRWQTPSLGRSRDSRRGGDAPTANAPVVITLQDEIKRAFKACKTGKGNAQLLQETLAYTKAEDLNGNPLIKEFVQRCRASQDWLSSNIPWASFHAERSRETHDDTGETEEERLLAELLQANQELLDALKSYSDLEAQTERDRKKGERRLRALEAITSFNPTTSETALVDRIFTVGDPQNTGSIAPDLAHSILAGCRLPADTLQEIWDIANAEENATYGRYVVGIAVRLVGHVQNGKELSEELVPIPGPVADINGLDANQRSSDYLSVAQPSTQADPFSDPSLPNEDLNRPPLPHALSNLPPLTEQDRNKFMQIFHRSGPENGVLSGPRGREVLMKSRLPLSTLGDIWDLADTEHRGSLDAPAFTVAMYLVQACMSGQLTTIPPVLPQQVYAEAGKNAPHAVLDAHYGSSGQASDTPSPVTAMFGQSDTSSGRPPTQFPPSTAAEEPSLIDLDEGISDYSGPMTMPVPAIGGAPLQSARASPPSPPGLNIPSLSVSMSPLSPTSTSISRPFSSPSGTPPLTGSAPYTPLPAFQAAPEGWNWDVTPADKTNSDKHFEALDPWRQGYVEGEAAVGFMSKSKLPPPILAKIWDLADMNHDGKLTREEFAVAMFLIRSKLAGKEVPDRLPPSLVPPPNLPALSDALSAPPPPQASASPVAALPDEHDRSSTPPPSYDESLTATPDIA</sequence>
<dbReference type="InterPro" id="IPR002048">
    <property type="entry name" value="EF_hand_dom"/>
</dbReference>
<feature type="compositionally biased region" description="Polar residues" evidence="2">
    <location>
        <begin position="437"/>
        <end position="462"/>
    </location>
</feature>
<dbReference type="OrthoDB" id="524326at2759"/>
<keyword evidence="6" id="KW-1185">Reference proteome</keyword>
<protein>
    <submittedName>
        <fullName evidence="5">EF-hand protein</fullName>
    </submittedName>
</protein>
<dbReference type="GO" id="GO:0005509">
    <property type="term" value="F:calcium ion binding"/>
    <property type="evidence" value="ECO:0007669"/>
    <property type="project" value="InterPro"/>
</dbReference>
<dbReference type="AlphaFoldDB" id="A0A9P3G2R4"/>
<dbReference type="Gene3D" id="1.20.58.160">
    <property type="match status" value="1"/>
</dbReference>
<evidence type="ECO:0000256" key="2">
    <source>
        <dbReference type="SAM" id="MobiDB-lite"/>
    </source>
</evidence>
<dbReference type="PROSITE" id="PS50031">
    <property type="entry name" value="EH"/>
    <property type="match status" value="3"/>
</dbReference>
<dbReference type="Pfam" id="PF12763">
    <property type="entry name" value="EH"/>
    <property type="match status" value="3"/>
</dbReference>
<reference evidence="5 6" key="1">
    <citation type="submission" date="2021-08" db="EMBL/GenBank/DDBJ databases">
        <title>Draft Genome Sequence of Phanerochaete sordida strain YK-624.</title>
        <authorList>
            <person name="Mori T."/>
            <person name="Dohra H."/>
            <person name="Suzuki T."/>
            <person name="Kawagishi H."/>
            <person name="Hirai H."/>
        </authorList>
    </citation>
    <scope>NUCLEOTIDE SEQUENCE [LARGE SCALE GENOMIC DNA]</scope>
    <source>
        <strain evidence="5 6">YK-624</strain>
    </source>
</reference>
<feature type="region of interest" description="Disordered" evidence="2">
    <location>
        <begin position="295"/>
        <end position="331"/>
    </location>
</feature>
<dbReference type="PROSITE" id="PS50222">
    <property type="entry name" value="EF_HAND_2"/>
    <property type="match status" value="1"/>
</dbReference>
<name>A0A9P3G2R4_9APHY</name>